<dbReference type="OrthoDB" id="2379772at2"/>
<sequence length="267" mass="28976">MDTEGKNAVVVVNVVGGVADMSAAVGAFDGGRTQQAWEEFFARMPDATVREDEHALVCTIADLGYTIMYSTTFPASTSDDTTEWLAVNDFPEGALLCRALDDLRPAARVKATHCRTIRDTHGGLAGFIDDHRAAVSYLRNSGNPAFLFDYLLEQRLGELRAQLDTPPPPARARKSRRRTAGSTPALTLESGLLDQLRAATTAKAGPDGWANLSNVCNWIRQRHAAVDVTGTDYPSLGRFILGCGEFEVDHRDGGPDRSAIPYVRVKP</sequence>
<dbReference type="InterPro" id="IPR025605">
    <property type="entry name" value="OST-HTH/LOTUS_dom"/>
</dbReference>
<dbReference type="SUPFAM" id="SSF56784">
    <property type="entry name" value="HAD-like"/>
    <property type="match status" value="1"/>
</dbReference>
<dbReference type="Gene3D" id="3.30.420.610">
    <property type="entry name" value="LOTUS domain-like"/>
    <property type="match status" value="1"/>
</dbReference>
<dbReference type="InterPro" id="IPR023214">
    <property type="entry name" value="HAD_sf"/>
</dbReference>
<feature type="region of interest" description="Disordered" evidence="1">
    <location>
        <begin position="162"/>
        <end position="184"/>
    </location>
</feature>
<evidence type="ECO:0000313" key="3">
    <source>
        <dbReference type="EMBL" id="SUD49553.1"/>
    </source>
</evidence>
<dbReference type="Pfam" id="PF12872">
    <property type="entry name" value="OST-HTH"/>
    <property type="match status" value="1"/>
</dbReference>
<name>A0A379JNF6_9NOCA</name>
<evidence type="ECO:0000313" key="4">
    <source>
        <dbReference type="Proteomes" id="UP000255467"/>
    </source>
</evidence>
<dbReference type="CDD" id="cd10146">
    <property type="entry name" value="LabA_like_C"/>
    <property type="match status" value="1"/>
</dbReference>
<keyword evidence="4" id="KW-1185">Reference proteome</keyword>
<evidence type="ECO:0000259" key="2">
    <source>
        <dbReference type="Pfam" id="PF12872"/>
    </source>
</evidence>
<accession>A0A379JNF6</accession>
<proteinExistence type="predicted"/>
<dbReference type="Proteomes" id="UP000255467">
    <property type="component" value="Unassembled WGS sequence"/>
</dbReference>
<dbReference type="Gene3D" id="3.40.50.1000">
    <property type="entry name" value="HAD superfamily/HAD-like"/>
    <property type="match status" value="1"/>
</dbReference>
<dbReference type="RefSeq" id="WP_051038211.1">
    <property type="nucleotide sequence ID" value="NZ_UGRY01000008.1"/>
</dbReference>
<evidence type="ECO:0000256" key="1">
    <source>
        <dbReference type="SAM" id="MobiDB-lite"/>
    </source>
</evidence>
<reference evidence="3 4" key="1">
    <citation type="submission" date="2018-06" db="EMBL/GenBank/DDBJ databases">
        <authorList>
            <consortium name="Pathogen Informatics"/>
            <person name="Doyle S."/>
        </authorList>
    </citation>
    <scope>NUCLEOTIDE SEQUENCE [LARGE SCALE GENOMIC DNA]</scope>
    <source>
        <strain evidence="3 4">NCTC1934</strain>
    </source>
</reference>
<dbReference type="EMBL" id="UGRY01000008">
    <property type="protein sequence ID" value="SUD49553.1"/>
    <property type="molecule type" value="Genomic_DNA"/>
</dbReference>
<dbReference type="InterPro" id="IPR036412">
    <property type="entry name" value="HAD-like_sf"/>
</dbReference>
<dbReference type="AlphaFoldDB" id="A0A379JNF6"/>
<dbReference type="InterPro" id="IPR041966">
    <property type="entry name" value="LOTUS-like"/>
</dbReference>
<feature type="domain" description="HTH OST-type" evidence="2">
    <location>
        <begin position="193"/>
        <end position="256"/>
    </location>
</feature>
<organism evidence="3 4">
    <name type="scientific">Nocardia otitidiscaviarum</name>
    <dbReference type="NCBI Taxonomy" id="1823"/>
    <lineage>
        <taxon>Bacteria</taxon>
        <taxon>Bacillati</taxon>
        <taxon>Actinomycetota</taxon>
        <taxon>Actinomycetes</taxon>
        <taxon>Mycobacteriales</taxon>
        <taxon>Nocardiaceae</taxon>
        <taxon>Nocardia</taxon>
    </lineage>
</organism>
<protein>
    <submittedName>
        <fullName evidence="3">OST-HTH/LOTUS domain</fullName>
    </submittedName>
</protein>
<gene>
    <name evidence="3" type="ORF">NCTC1934_06907</name>
</gene>